<gene>
    <name evidence="3" type="ORF">IPO85_17585</name>
</gene>
<feature type="signal peptide" evidence="2">
    <location>
        <begin position="1"/>
        <end position="22"/>
    </location>
</feature>
<sequence length="168" mass="17366">MKNGILLLSAFVLMLSTITAQVGGAAGGGATPTTQGGTPSQKPATGSDSKTTDKKMVGGSGPSTDKKAIGTGPKCCGRLLVNRPGTTAASQATVLAESLLAGKNAEGVDLTFDMLDPNNKPVDKKLWKVAENTNGELVLDASKAPVLAKGKFYMLRVKYGAKYMDYKL</sequence>
<feature type="chain" id="PRO_5038912656" evidence="2">
    <location>
        <begin position="23"/>
        <end position="168"/>
    </location>
</feature>
<dbReference type="AlphaFoldDB" id="A0A9D7XEM9"/>
<comment type="caution">
    <text evidence="3">The sequence shown here is derived from an EMBL/GenBank/DDBJ whole genome shotgun (WGS) entry which is preliminary data.</text>
</comment>
<dbReference type="EMBL" id="JADKFW010000017">
    <property type="protein sequence ID" value="MBK9719289.1"/>
    <property type="molecule type" value="Genomic_DNA"/>
</dbReference>
<evidence type="ECO:0000313" key="3">
    <source>
        <dbReference type="EMBL" id="MBK9719289.1"/>
    </source>
</evidence>
<accession>A0A9D7XEM9</accession>
<evidence type="ECO:0000256" key="1">
    <source>
        <dbReference type="SAM" id="MobiDB-lite"/>
    </source>
</evidence>
<protein>
    <submittedName>
        <fullName evidence="3">Uncharacterized protein</fullName>
    </submittedName>
</protein>
<name>A0A9D7XEM9_9BACT</name>
<feature type="compositionally biased region" description="Polar residues" evidence="1">
    <location>
        <begin position="40"/>
        <end position="49"/>
    </location>
</feature>
<proteinExistence type="predicted"/>
<feature type="region of interest" description="Disordered" evidence="1">
    <location>
        <begin position="24"/>
        <end position="72"/>
    </location>
</feature>
<dbReference type="Proteomes" id="UP000808349">
    <property type="component" value="Unassembled WGS sequence"/>
</dbReference>
<organism evidence="3 4">
    <name type="scientific">Candidatus Defluviibacterium haderslevense</name>
    <dbReference type="NCBI Taxonomy" id="2981993"/>
    <lineage>
        <taxon>Bacteria</taxon>
        <taxon>Pseudomonadati</taxon>
        <taxon>Bacteroidota</taxon>
        <taxon>Saprospiria</taxon>
        <taxon>Saprospirales</taxon>
        <taxon>Saprospiraceae</taxon>
        <taxon>Candidatus Defluviibacterium</taxon>
    </lineage>
</organism>
<evidence type="ECO:0000256" key="2">
    <source>
        <dbReference type="SAM" id="SignalP"/>
    </source>
</evidence>
<reference evidence="3 4" key="1">
    <citation type="submission" date="2020-10" db="EMBL/GenBank/DDBJ databases">
        <title>Connecting structure to function with the recovery of over 1000 high-quality activated sludge metagenome-assembled genomes encoding full-length rRNA genes using long-read sequencing.</title>
        <authorList>
            <person name="Singleton C.M."/>
            <person name="Petriglieri F."/>
            <person name="Kristensen J.M."/>
            <person name="Kirkegaard R.H."/>
            <person name="Michaelsen T.Y."/>
            <person name="Andersen M.H."/>
            <person name="Karst S.M."/>
            <person name="Dueholm M.S."/>
            <person name="Nielsen P.H."/>
            <person name="Albertsen M."/>
        </authorList>
    </citation>
    <scope>NUCLEOTIDE SEQUENCE [LARGE SCALE GENOMIC DNA]</scope>
    <source>
        <strain evidence="3">Ribe_18-Q3-R11-54_BAT3C.373</strain>
    </source>
</reference>
<keyword evidence="2" id="KW-0732">Signal</keyword>
<evidence type="ECO:0000313" key="4">
    <source>
        <dbReference type="Proteomes" id="UP000808349"/>
    </source>
</evidence>